<dbReference type="Proteomes" id="UP000246569">
    <property type="component" value="Unassembled WGS sequence"/>
</dbReference>
<organism evidence="2 3">
    <name type="scientific">Plasticicumulans acidivorans</name>
    <dbReference type="NCBI Taxonomy" id="886464"/>
    <lineage>
        <taxon>Bacteria</taxon>
        <taxon>Pseudomonadati</taxon>
        <taxon>Pseudomonadota</taxon>
        <taxon>Gammaproteobacteria</taxon>
        <taxon>Candidatus Competibacteraceae</taxon>
        <taxon>Plasticicumulans</taxon>
    </lineage>
</organism>
<comment type="caution">
    <text evidence="2">The sequence shown here is derived from an EMBL/GenBank/DDBJ whole genome shotgun (WGS) entry which is preliminary data.</text>
</comment>
<dbReference type="InterPro" id="IPR046651">
    <property type="entry name" value="DUF6763"/>
</dbReference>
<gene>
    <name evidence="2" type="ORF">C7443_101423</name>
</gene>
<proteinExistence type="predicted"/>
<feature type="region of interest" description="Disordered" evidence="1">
    <location>
        <begin position="62"/>
        <end position="95"/>
    </location>
</feature>
<reference evidence="2 3" key="1">
    <citation type="submission" date="2018-05" db="EMBL/GenBank/DDBJ databases">
        <title>Genomic Encyclopedia of Type Strains, Phase IV (KMG-IV): sequencing the most valuable type-strain genomes for metagenomic binning, comparative biology and taxonomic classification.</title>
        <authorList>
            <person name="Goeker M."/>
        </authorList>
    </citation>
    <scope>NUCLEOTIDE SEQUENCE [LARGE SCALE GENOMIC DNA]</scope>
    <source>
        <strain evidence="2 3">DSM 23606</strain>
    </source>
</reference>
<evidence type="ECO:0000313" key="3">
    <source>
        <dbReference type="Proteomes" id="UP000246569"/>
    </source>
</evidence>
<sequence>MSDMDPIVGNWYRDLESQGCFEVVAFDEDARTVEIQYQEGEVEEIELDAWYDMVLEGIDTPDDWNGAFDDLNGEDLGYSDADTRRSREDPLGEVD</sequence>
<accession>A0A317N0E5</accession>
<evidence type="ECO:0000313" key="2">
    <source>
        <dbReference type="EMBL" id="PWV65937.1"/>
    </source>
</evidence>
<name>A0A317N0E5_9GAMM</name>
<dbReference type="EMBL" id="QGTJ01000001">
    <property type="protein sequence ID" value="PWV65937.1"/>
    <property type="molecule type" value="Genomic_DNA"/>
</dbReference>
<dbReference type="AlphaFoldDB" id="A0A317N0E5"/>
<evidence type="ECO:0000256" key="1">
    <source>
        <dbReference type="SAM" id="MobiDB-lite"/>
    </source>
</evidence>
<dbReference type="OrthoDB" id="7062948at2"/>
<dbReference type="Pfam" id="PF20549">
    <property type="entry name" value="DUF6763"/>
    <property type="match status" value="1"/>
</dbReference>
<dbReference type="RefSeq" id="WP_110016916.1">
    <property type="nucleotide sequence ID" value="NZ_QGTJ01000001.1"/>
</dbReference>
<keyword evidence="3" id="KW-1185">Reference proteome</keyword>
<protein>
    <submittedName>
        <fullName evidence="2">Uncharacterized protein</fullName>
    </submittedName>
</protein>
<feature type="compositionally biased region" description="Basic and acidic residues" evidence="1">
    <location>
        <begin position="81"/>
        <end position="95"/>
    </location>
</feature>